<dbReference type="HOGENOM" id="CLU_033063_0_0_9"/>
<protein>
    <recommendedName>
        <fullName evidence="4">Glycosyltransferase RgtA/B/C/D-like domain-containing protein</fullName>
    </recommendedName>
</protein>
<evidence type="ECO:0000313" key="2">
    <source>
        <dbReference type="EMBL" id="AEW04332.1"/>
    </source>
</evidence>
<name>G8TS06_SULAD</name>
<keyword evidence="1" id="KW-0472">Membrane</keyword>
<feature type="transmembrane region" description="Helical" evidence="1">
    <location>
        <begin position="323"/>
        <end position="344"/>
    </location>
</feature>
<evidence type="ECO:0008006" key="4">
    <source>
        <dbReference type="Google" id="ProtNLM"/>
    </source>
</evidence>
<dbReference type="AlphaFoldDB" id="G8TS06"/>
<reference evidence="2 3" key="2">
    <citation type="journal article" date="2012" name="Stand. Genomic Sci.">
        <title>Complete genome sequence of the moderately thermophilic mineral-sulfide-oxidizing firmicute Sulfobacillus acidophilus type strain (NAL(T)).</title>
        <authorList>
            <person name="Anderson I."/>
            <person name="Chertkov O."/>
            <person name="Chen A."/>
            <person name="Saunders E."/>
            <person name="Lapidus A."/>
            <person name="Nolan M."/>
            <person name="Lucas S."/>
            <person name="Hammon N."/>
            <person name="Deshpande S."/>
            <person name="Cheng J.F."/>
            <person name="Han C."/>
            <person name="Tapia R."/>
            <person name="Goodwin L.A."/>
            <person name="Pitluck S."/>
            <person name="Liolios K."/>
            <person name="Pagani I."/>
            <person name="Ivanova N."/>
            <person name="Mikhailova N."/>
            <person name="Pati A."/>
            <person name="Palaniappan K."/>
            <person name="Land M."/>
            <person name="Pan C."/>
            <person name="Rohde M."/>
            <person name="Pukall R."/>
            <person name="Goker M."/>
            <person name="Detter J.C."/>
            <person name="Woyke T."/>
            <person name="Bristow J."/>
            <person name="Eisen J.A."/>
            <person name="Markowitz V."/>
            <person name="Hugenholtz P."/>
            <person name="Kyrpides N.C."/>
            <person name="Klenk H.P."/>
            <person name="Mavromatis K."/>
        </authorList>
    </citation>
    <scope>NUCLEOTIDE SEQUENCE [LARGE SCALE GENOMIC DNA]</scope>
    <source>
        <strain evidence="3">ATCC 700253 / DSM 10332 / NAL</strain>
    </source>
</reference>
<reference evidence="3" key="1">
    <citation type="submission" date="2011-12" db="EMBL/GenBank/DDBJ databases">
        <title>The complete genome of chromosome of Sulfobacillus acidophilus DSM 10332.</title>
        <authorList>
            <person name="Lucas S."/>
            <person name="Han J."/>
            <person name="Lapidus A."/>
            <person name="Bruce D."/>
            <person name="Goodwin L."/>
            <person name="Pitluck S."/>
            <person name="Peters L."/>
            <person name="Kyrpides N."/>
            <person name="Mavromatis K."/>
            <person name="Ivanova N."/>
            <person name="Mikhailova N."/>
            <person name="Chertkov O."/>
            <person name="Saunders E."/>
            <person name="Detter J.C."/>
            <person name="Tapia R."/>
            <person name="Han C."/>
            <person name="Land M."/>
            <person name="Hauser L."/>
            <person name="Markowitz V."/>
            <person name="Cheng J.-F."/>
            <person name="Hugenholtz P."/>
            <person name="Woyke T."/>
            <person name="Wu D."/>
            <person name="Pukall R."/>
            <person name="Gehrich-Schroeter G."/>
            <person name="Schneider S."/>
            <person name="Klenk H.-P."/>
            <person name="Eisen J.A."/>
        </authorList>
    </citation>
    <scope>NUCLEOTIDE SEQUENCE [LARGE SCALE GENOMIC DNA]</scope>
    <source>
        <strain evidence="3">ATCC 700253 / DSM 10332 / NAL</strain>
    </source>
</reference>
<evidence type="ECO:0000256" key="1">
    <source>
        <dbReference type="SAM" id="Phobius"/>
    </source>
</evidence>
<feature type="transmembrane region" description="Helical" evidence="1">
    <location>
        <begin position="171"/>
        <end position="195"/>
    </location>
</feature>
<organism evidence="2 3">
    <name type="scientific">Sulfobacillus acidophilus (strain ATCC 700253 / DSM 10332 / NAL)</name>
    <dbReference type="NCBI Taxonomy" id="679936"/>
    <lineage>
        <taxon>Bacteria</taxon>
        <taxon>Bacillati</taxon>
        <taxon>Bacillota</taxon>
        <taxon>Clostridia</taxon>
        <taxon>Eubacteriales</taxon>
        <taxon>Clostridiales Family XVII. Incertae Sedis</taxon>
        <taxon>Sulfobacillus</taxon>
    </lineage>
</organism>
<evidence type="ECO:0000313" key="3">
    <source>
        <dbReference type="Proteomes" id="UP000005439"/>
    </source>
</evidence>
<feature type="transmembrane region" description="Helical" evidence="1">
    <location>
        <begin position="115"/>
        <end position="137"/>
    </location>
</feature>
<dbReference type="KEGG" id="sap:Sulac_0829"/>
<accession>G8TS06</accession>
<proteinExistence type="predicted"/>
<keyword evidence="3" id="KW-1185">Reference proteome</keyword>
<gene>
    <name evidence="2" type="ordered locus">Sulac_0829</name>
</gene>
<keyword evidence="1" id="KW-1133">Transmembrane helix</keyword>
<dbReference type="PATRIC" id="fig|679936.5.peg.880"/>
<sequence length="471" mass="54191">MTEHQELLSVRDHWSEWIAVAVSVAIVVLLLAERKLSGDIYWDLSAGRWMWNHHAVLMVNRLSWSHSHARWINIEWLWGVIVYGASHGGAYGLIALSAIGAFFYFWGIKALCQEFGLNSITTFAVLIYSVWASAPFWDFRPQSWAYAAAVWSFLLIRRIDRTMMAKQRVGLLVGLMILLWVWSQFHGSWILLIFWELIEVLIGQRRREWFLLIPLTLWIASWGPFGWAGVGHALFLASSSHIANAIGEWSSPSFHNIYQATVMLIYLFAGALTLKRPRMTIKNWVFWIGFGAAGLYAVRFYPYLPLGLIWAFEGMQLPGKLGWRVRIASGFVGLFAVSWALWFYPLYGNLIDGPFVSRQLEPVAAVQYMKAHRLVRRVFNMYSWGGYLTYVGIPDWIDGRADFWLTVSQNFQAYLAARSGNAFPLALIQHSGAEVALVRRNTTFYWSLHQSRWHLVYQDHEAAVFVRPSNI</sequence>
<feature type="transmembrane region" description="Helical" evidence="1">
    <location>
        <begin position="286"/>
        <end position="311"/>
    </location>
</feature>
<keyword evidence="1" id="KW-0812">Transmembrane</keyword>
<dbReference type="EMBL" id="CP003179">
    <property type="protein sequence ID" value="AEW04332.1"/>
    <property type="molecule type" value="Genomic_DNA"/>
</dbReference>
<feature type="transmembrane region" description="Helical" evidence="1">
    <location>
        <begin position="257"/>
        <end position="274"/>
    </location>
</feature>
<dbReference type="STRING" id="679936.Sulac_0829"/>
<feature type="transmembrane region" description="Helical" evidence="1">
    <location>
        <begin position="14"/>
        <end position="32"/>
    </location>
</feature>
<feature type="transmembrane region" description="Helical" evidence="1">
    <location>
        <begin position="215"/>
        <end position="236"/>
    </location>
</feature>
<feature type="transmembrane region" description="Helical" evidence="1">
    <location>
        <begin position="91"/>
        <end position="108"/>
    </location>
</feature>
<dbReference type="Proteomes" id="UP000005439">
    <property type="component" value="Chromosome"/>
</dbReference>